<keyword evidence="9 10" id="KW-0131">Cell cycle</keyword>
<evidence type="ECO:0000256" key="5">
    <source>
        <dbReference type="ARBA" id="ARBA00022618"/>
    </source>
</evidence>
<comment type="similarity">
    <text evidence="2 10">Belongs to the ABC-4 integral membrane protein family. FtsX subfamily.</text>
</comment>
<evidence type="ECO:0000259" key="12">
    <source>
        <dbReference type="Pfam" id="PF02687"/>
    </source>
</evidence>
<dbReference type="Pfam" id="PF02687">
    <property type="entry name" value="FtsX"/>
    <property type="match status" value="1"/>
</dbReference>
<feature type="domain" description="FtsX extracellular" evidence="13">
    <location>
        <begin position="59"/>
        <end position="148"/>
    </location>
</feature>
<feature type="domain" description="ABC3 transporter permease C-terminal" evidence="12">
    <location>
        <begin position="183"/>
        <end position="304"/>
    </location>
</feature>
<dbReference type="PIRSF" id="PIRSF003097">
    <property type="entry name" value="FtsX"/>
    <property type="match status" value="1"/>
</dbReference>
<keyword evidence="5 10" id="KW-0132">Cell division</keyword>
<dbReference type="Proteomes" id="UP000677918">
    <property type="component" value="Unassembled WGS sequence"/>
</dbReference>
<feature type="transmembrane region" description="Helical" evidence="11">
    <location>
        <begin position="176"/>
        <end position="200"/>
    </location>
</feature>
<evidence type="ECO:0000313" key="14">
    <source>
        <dbReference type="EMBL" id="GIQ70008.1"/>
    </source>
</evidence>
<evidence type="ECO:0000313" key="15">
    <source>
        <dbReference type="Proteomes" id="UP000677918"/>
    </source>
</evidence>
<dbReference type="AlphaFoldDB" id="A0A8J4H7J8"/>
<dbReference type="PANTHER" id="PTHR47755">
    <property type="entry name" value="CELL DIVISION PROTEIN FTSX"/>
    <property type="match status" value="1"/>
</dbReference>
<evidence type="ECO:0000256" key="9">
    <source>
        <dbReference type="ARBA" id="ARBA00023306"/>
    </source>
</evidence>
<feature type="transmembrane region" description="Helical" evidence="11">
    <location>
        <begin position="233"/>
        <end position="255"/>
    </location>
</feature>
<dbReference type="GO" id="GO:0005886">
    <property type="term" value="C:plasma membrane"/>
    <property type="evidence" value="ECO:0007669"/>
    <property type="project" value="UniProtKB-SubCell"/>
</dbReference>
<dbReference type="InterPro" id="IPR040690">
    <property type="entry name" value="FtsX_ECD"/>
</dbReference>
<evidence type="ECO:0000256" key="2">
    <source>
        <dbReference type="ARBA" id="ARBA00007379"/>
    </source>
</evidence>
<accession>A0A8J4H7J8</accession>
<dbReference type="PANTHER" id="PTHR47755:SF1">
    <property type="entry name" value="CELL DIVISION PROTEIN FTSX"/>
    <property type="match status" value="1"/>
</dbReference>
<dbReference type="NCBIfam" id="NF038347">
    <property type="entry name" value="FtsX_Gpos"/>
    <property type="match status" value="1"/>
</dbReference>
<keyword evidence="8 10" id="KW-0472">Membrane</keyword>
<dbReference type="EMBL" id="BOVK01000038">
    <property type="protein sequence ID" value="GIQ70008.1"/>
    <property type="molecule type" value="Genomic_DNA"/>
</dbReference>
<keyword evidence="7 11" id="KW-1133">Transmembrane helix</keyword>
<dbReference type="GO" id="GO:0051301">
    <property type="term" value="P:cell division"/>
    <property type="evidence" value="ECO:0007669"/>
    <property type="project" value="UniProtKB-KW"/>
</dbReference>
<reference evidence="14" key="1">
    <citation type="submission" date="2021-04" db="EMBL/GenBank/DDBJ databases">
        <title>Draft genome sequence of Xylanibacillus composti strain K13.</title>
        <authorList>
            <person name="Uke A."/>
            <person name="Chhe C."/>
            <person name="Baramee S."/>
            <person name="Kosugi A."/>
        </authorList>
    </citation>
    <scope>NUCLEOTIDE SEQUENCE</scope>
    <source>
        <strain evidence="14">K13</strain>
    </source>
</reference>
<sequence>MKFRTLVRHLREGHLNVIRNGWMSFASASAIAISLFVLGVFLLLVMNVDNLAQELENTVEIRVHLDVVVPEEQIAGIQNEIGKIPEVSRITFVSKDEGLEMLKERLGEENREIIEGYEGDQNPLNDSFTVKVDEPRNVAAVAAQIEAINSGQSPPPIVKVQYGKGYVERMFAVTHAIRIVGIALVIGLAFTAMFLISNTIKLTIISRRREISIMKLVGATNNFIRWPFFVEGALLGIIGAAIPVLILYFGYGAIVEQSRVELGLMMLQLLPVEEVRSTVFGSLMGIGILIGIWGSTISVRKFLKV</sequence>
<proteinExistence type="inferred from homology"/>
<feature type="transmembrane region" description="Helical" evidence="11">
    <location>
        <begin position="21"/>
        <end position="46"/>
    </location>
</feature>
<comment type="function">
    <text evidence="10">Part of the ABC transporter FtsEX involved in asymmetric cellular division facilitating the initiation of sporulation.</text>
</comment>
<evidence type="ECO:0000256" key="4">
    <source>
        <dbReference type="ARBA" id="ARBA00022475"/>
    </source>
</evidence>
<comment type="caution">
    <text evidence="14">The sequence shown here is derived from an EMBL/GenBank/DDBJ whole genome shotgun (WGS) entry which is preliminary data.</text>
</comment>
<keyword evidence="15" id="KW-1185">Reference proteome</keyword>
<keyword evidence="6 11" id="KW-0812">Transmembrane</keyword>
<evidence type="ECO:0000259" key="13">
    <source>
        <dbReference type="Pfam" id="PF18075"/>
    </source>
</evidence>
<protein>
    <recommendedName>
        <fullName evidence="3 10">Cell division protein FtsX</fullName>
    </recommendedName>
</protein>
<keyword evidence="4 10" id="KW-1003">Cell membrane</keyword>
<dbReference type="RefSeq" id="WP_213412794.1">
    <property type="nucleotide sequence ID" value="NZ_BOVK01000038.1"/>
</dbReference>
<gene>
    <name evidence="14" type="primary">ftsX</name>
    <name evidence="14" type="ORF">XYCOK13_28320</name>
</gene>
<organism evidence="14 15">
    <name type="scientific">Xylanibacillus composti</name>
    <dbReference type="NCBI Taxonomy" id="1572762"/>
    <lineage>
        <taxon>Bacteria</taxon>
        <taxon>Bacillati</taxon>
        <taxon>Bacillota</taxon>
        <taxon>Bacilli</taxon>
        <taxon>Bacillales</taxon>
        <taxon>Paenibacillaceae</taxon>
        <taxon>Xylanibacillus</taxon>
    </lineage>
</organism>
<dbReference type="InterPro" id="IPR004513">
    <property type="entry name" value="FtsX"/>
</dbReference>
<evidence type="ECO:0000256" key="10">
    <source>
        <dbReference type="PIRNR" id="PIRNR003097"/>
    </source>
</evidence>
<dbReference type="Gene3D" id="3.30.70.3040">
    <property type="match status" value="1"/>
</dbReference>
<evidence type="ECO:0000256" key="8">
    <source>
        <dbReference type="ARBA" id="ARBA00023136"/>
    </source>
</evidence>
<name>A0A8J4H7J8_9BACL</name>
<evidence type="ECO:0000256" key="1">
    <source>
        <dbReference type="ARBA" id="ARBA00004651"/>
    </source>
</evidence>
<dbReference type="InterPro" id="IPR003838">
    <property type="entry name" value="ABC3_permease_C"/>
</dbReference>
<dbReference type="InterPro" id="IPR058204">
    <property type="entry name" value="FtsX_firmicutes-type"/>
</dbReference>
<evidence type="ECO:0000256" key="6">
    <source>
        <dbReference type="ARBA" id="ARBA00022692"/>
    </source>
</evidence>
<evidence type="ECO:0000256" key="3">
    <source>
        <dbReference type="ARBA" id="ARBA00021907"/>
    </source>
</evidence>
<dbReference type="Pfam" id="PF18075">
    <property type="entry name" value="FtsX_ECD"/>
    <property type="match status" value="1"/>
</dbReference>
<feature type="transmembrane region" description="Helical" evidence="11">
    <location>
        <begin position="275"/>
        <end position="294"/>
    </location>
</feature>
<comment type="subcellular location">
    <subcellularLocation>
        <location evidence="1">Cell membrane</location>
        <topology evidence="1">Multi-pass membrane protein</topology>
    </subcellularLocation>
</comment>
<evidence type="ECO:0000256" key="7">
    <source>
        <dbReference type="ARBA" id="ARBA00022989"/>
    </source>
</evidence>
<evidence type="ECO:0000256" key="11">
    <source>
        <dbReference type="SAM" id="Phobius"/>
    </source>
</evidence>